<evidence type="ECO:0000313" key="3">
    <source>
        <dbReference type="Proteomes" id="UP000287651"/>
    </source>
</evidence>
<feature type="compositionally biased region" description="Basic and acidic residues" evidence="1">
    <location>
        <begin position="85"/>
        <end position="94"/>
    </location>
</feature>
<comment type="caution">
    <text evidence="2">The sequence shown here is derived from an EMBL/GenBank/DDBJ whole genome shotgun (WGS) entry which is preliminary data.</text>
</comment>
<reference evidence="2 3" key="1">
    <citation type="journal article" date="2014" name="Agronomy (Basel)">
        <title>A Draft Genome Sequence for Ensete ventricosum, the Drought-Tolerant Tree Against Hunger.</title>
        <authorList>
            <person name="Harrison J."/>
            <person name="Moore K.A."/>
            <person name="Paszkiewicz K."/>
            <person name="Jones T."/>
            <person name="Grant M."/>
            <person name="Ambacheew D."/>
            <person name="Muzemil S."/>
            <person name="Studholme D.J."/>
        </authorList>
    </citation>
    <scope>NUCLEOTIDE SEQUENCE [LARGE SCALE GENOMIC DNA]</scope>
</reference>
<name>A0A426YU21_ENSVE</name>
<dbReference type="Proteomes" id="UP000287651">
    <property type="component" value="Unassembled WGS sequence"/>
</dbReference>
<gene>
    <name evidence="2" type="ORF">B296_00046392</name>
</gene>
<protein>
    <submittedName>
        <fullName evidence="2">Uncharacterized protein</fullName>
    </submittedName>
</protein>
<sequence length="94" mass="10776">MDVEKTGRGMSDAKRVGFDEERRFTPRLPLRQRLRTDSSTSREMRTWVIPKPFCHDYRRASGRSTKSRGSHAGVRAIGKNQSPRARTDGFHSIS</sequence>
<dbReference type="AlphaFoldDB" id="A0A426YU21"/>
<evidence type="ECO:0000256" key="1">
    <source>
        <dbReference type="SAM" id="MobiDB-lite"/>
    </source>
</evidence>
<accession>A0A426YU21</accession>
<feature type="region of interest" description="Disordered" evidence="1">
    <location>
        <begin position="1"/>
        <end position="20"/>
    </location>
</feature>
<evidence type="ECO:0000313" key="2">
    <source>
        <dbReference type="EMBL" id="RRT55224.1"/>
    </source>
</evidence>
<feature type="region of interest" description="Disordered" evidence="1">
    <location>
        <begin position="57"/>
        <end position="94"/>
    </location>
</feature>
<organism evidence="2 3">
    <name type="scientific">Ensete ventricosum</name>
    <name type="common">Abyssinian banana</name>
    <name type="synonym">Musa ensete</name>
    <dbReference type="NCBI Taxonomy" id="4639"/>
    <lineage>
        <taxon>Eukaryota</taxon>
        <taxon>Viridiplantae</taxon>
        <taxon>Streptophyta</taxon>
        <taxon>Embryophyta</taxon>
        <taxon>Tracheophyta</taxon>
        <taxon>Spermatophyta</taxon>
        <taxon>Magnoliopsida</taxon>
        <taxon>Liliopsida</taxon>
        <taxon>Zingiberales</taxon>
        <taxon>Musaceae</taxon>
        <taxon>Ensete</taxon>
    </lineage>
</organism>
<proteinExistence type="predicted"/>
<dbReference type="EMBL" id="AMZH03010186">
    <property type="protein sequence ID" value="RRT55224.1"/>
    <property type="molecule type" value="Genomic_DNA"/>
</dbReference>